<dbReference type="GO" id="GO:0046872">
    <property type="term" value="F:metal ion binding"/>
    <property type="evidence" value="ECO:0007669"/>
    <property type="project" value="UniProtKB-KW"/>
</dbReference>
<dbReference type="GO" id="GO:0016491">
    <property type="term" value="F:oxidoreductase activity"/>
    <property type="evidence" value="ECO:0007669"/>
    <property type="project" value="UniProtKB-KW"/>
</dbReference>
<reference evidence="11" key="2">
    <citation type="journal article" date="2021" name="PeerJ">
        <title>Extensive microbial diversity within the chicken gut microbiome revealed by metagenomics and culture.</title>
        <authorList>
            <person name="Gilroy R."/>
            <person name="Ravi A."/>
            <person name="Getino M."/>
            <person name="Pursley I."/>
            <person name="Horton D.L."/>
            <person name="Alikhan N.F."/>
            <person name="Baker D."/>
            <person name="Gharbi K."/>
            <person name="Hall N."/>
            <person name="Watson M."/>
            <person name="Adriaenssens E.M."/>
            <person name="Foster-Nyarko E."/>
            <person name="Jarju S."/>
            <person name="Secka A."/>
            <person name="Antonio M."/>
            <person name="Oren A."/>
            <person name="Chaudhuri R.R."/>
            <person name="La Ragione R."/>
            <person name="Hildebrand F."/>
            <person name="Pallen M.J."/>
        </authorList>
    </citation>
    <scope>NUCLEOTIDE SEQUENCE</scope>
    <source>
        <strain evidence="11">ChiGjej1B1-2707</strain>
    </source>
</reference>
<comment type="caution">
    <text evidence="11">The sequence shown here is derived from an EMBL/GenBank/DDBJ whole genome shotgun (WGS) entry which is preliminary data.</text>
</comment>
<feature type="chain" id="PRO_5038669160" evidence="9">
    <location>
        <begin position="35"/>
        <end position="967"/>
    </location>
</feature>
<dbReference type="PROSITE" id="PS51669">
    <property type="entry name" value="4FE4S_MOW_BIS_MGD"/>
    <property type="match status" value="1"/>
</dbReference>
<evidence type="ECO:0000256" key="2">
    <source>
        <dbReference type="ARBA" id="ARBA00010312"/>
    </source>
</evidence>
<evidence type="ECO:0000259" key="10">
    <source>
        <dbReference type="PROSITE" id="PS51669"/>
    </source>
</evidence>
<dbReference type="PROSITE" id="PS00932">
    <property type="entry name" value="MOLYBDOPTERIN_PROK_3"/>
    <property type="match status" value="1"/>
</dbReference>
<keyword evidence="5 9" id="KW-0732">Signal</keyword>
<name>A0A9D1D3J3_9ACTN</name>
<dbReference type="PANTHER" id="PTHR43742">
    <property type="entry name" value="TRIMETHYLAMINE-N-OXIDE REDUCTASE"/>
    <property type="match status" value="1"/>
</dbReference>
<organism evidence="11 12">
    <name type="scientific">Candidatus Aveggerthella stercoripullorum</name>
    <dbReference type="NCBI Taxonomy" id="2840688"/>
    <lineage>
        <taxon>Bacteria</taxon>
        <taxon>Bacillati</taxon>
        <taxon>Actinomycetota</taxon>
        <taxon>Coriobacteriia</taxon>
        <taxon>Eggerthellales</taxon>
        <taxon>Eggerthellaceae</taxon>
        <taxon>Eggerthellaceae incertae sedis</taxon>
        <taxon>Candidatus Aveggerthella</taxon>
    </lineage>
</organism>
<dbReference type="SUPFAM" id="SSF53706">
    <property type="entry name" value="Formate dehydrogenase/DMSO reductase, domains 1-3"/>
    <property type="match status" value="1"/>
</dbReference>
<evidence type="ECO:0000313" key="12">
    <source>
        <dbReference type="Proteomes" id="UP000824261"/>
    </source>
</evidence>
<dbReference type="Gene3D" id="3.40.50.740">
    <property type="match status" value="2"/>
</dbReference>
<dbReference type="InterPro" id="IPR050612">
    <property type="entry name" value="Prok_Mopterin_Oxidored"/>
</dbReference>
<evidence type="ECO:0000256" key="6">
    <source>
        <dbReference type="ARBA" id="ARBA00023002"/>
    </source>
</evidence>
<dbReference type="CDD" id="cd02781">
    <property type="entry name" value="MopB_CT_Acetylene-hydratase"/>
    <property type="match status" value="1"/>
</dbReference>
<dbReference type="GO" id="GO:0043546">
    <property type="term" value="F:molybdopterin cofactor binding"/>
    <property type="evidence" value="ECO:0007669"/>
    <property type="project" value="InterPro"/>
</dbReference>
<keyword evidence="4" id="KW-0479">Metal-binding</keyword>
<protein>
    <submittedName>
        <fullName evidence="11">Molybdopterin-dependent oxidoreductase</fullName>
    </submittedName>
</protein>
<dbReference type="Gene3D" id="2.40.40.20">
    <property type="match status" value="1"/>
</dbReference>
<dbReference type="InterPro" id="IPR037949">
    <property type="entry name" value="MopB_CT_Acetylene-hydratase"/>
</dbReference>
<dbReference type="SUPFAM" id="SSF50692">
    <property type="entry name" value="ADC-like"/>
    <property type="match status" value="1"/>
</dbReference>
<evidence type="ECO:0000256" key="9">
    <source>
        <dbReference type="SAM" id="SignalP"/>
    </source>
</evidence>
<dbReference type="Pfam" id="PF04879">
    <property type="entry name" value="Molybdop_Fe4S4"/>
    <property type="match status" value="1"/>
</dbReference>
<keyword evidence="8" id="KW-0411">Iron-sulfur</keyword>
<dbReference type="Gene3D" id="3.40.228.10">
    <property type="entry name" value="Dimethylsulfoxide Reductase, domain 2"/>
    <property type="match status" value="1"/>
</dbReference>
<sequence length="967" mass="108505">MSKLSMTRRAFTKLSAITAAAVATTSAVGTTALAESPDAASSTTGETKRVRSCCRGCGKMECGVWVIVENGRAIRTEGDESAFQSMGNHCSKGQASLQAAYHPDRLYYPMKRTNARGEDDPGWVRISWDEAMSTIAQKMQECIDRYGGETVFGLSGTSRIWGMMAYGALGQLTGSPNMCIPWQVCKGPRFFATALNSMMQASWMETVGRPKVYTSWGTGPELSNYDDACRTVVDVAEKADTHIIVDPRLTNLGKEADVWLHLRPGTDGAMIMGWLNVLINNELYDDLFAKKWTNGPFLVCNDVEPSGFEDYRFTRGTYEVKTRLLKESDLKEDGDPHKFMVWDNLNNRMTYFDAGTGLWEGETWTPPTAGHEGMQEHLIPGVSQGWVPDPTPFNPEIDPALFGEFEVTLKDGRTSMVKPVWEYFVERVSEYTPEKVAEITGVPAETIEQAALTHMTRIDPSTGYGNGGIQYQLAIEHSCNAIAMVRAMDTYIGLTGNWDVPAGHRGGTQGDFVFKAGLGAVAPGIPNISADQFNKMVGIDDYPLLGWWQGWADDASVWKAVETGEPYPLKFGWSSTGDFMCMSNSLQKWQAFPNVDFFVTQDLWKTPTAGMSDILLPAQHWLETDCPRLSQGPSGGEGATVRAIEPPADTLHDIEITTRIFREMGVQWGPDDNKWPNRIENLDIMLNTGRNGDPITWEEYKEDFEKNGWKDCKVIAPDTWGTYRRYETGMMPLKAFGDKNALEEFAKPGFGTPTRKMEIWNTRIETFMPDDEEDFLPTYKEPPLSPIADPEMCEKYPYIATTGRRIPTYFHSEHRQLPWCRELWPAPRVEINPADAEELGIQQGDWVWIENDQGKIRQTADLYHGIDKGVVNLEHQWWFPEFDQADKGFDLCGCNCLVTTGKGYQDRISGTSYLRAYPVKIYKATPENSPFGNPVPCDKNGNEIIHDASDPRLKEWLPNYEMHDEEA</sequence>
<evidence type="ECO:0000256" key="4">
    <source>
        <dbReference type="ARBA" id="ARBA00022723"/>
    </source>
</evidence>
<keyword evidence="7" id="KW-0408">Iron</keyword>
<comment type="similarity">
    <text evidence="2">Belongs to the prokaryotic molybdopterin-containing oxidoreductase family.</text>
</comment>
<accession>A0A9D1D3J3</accession>
<dbReference type="InterPro" id="IPR006657">
    <property type="entry name" value="MoPterin_dinucl-bd_dom"/>
</dbReference>
<evidence type="ECO:0000313" key="11">
    <source>
        <dbReference type="EMBL" id="HIR02239.1"/>
    </source>
</evidence>
<dbReference type="InterPro" id="IPR006963">
    <property type="entry name" value="Mopterin_OxRdtase_4Fe-4S_dom"/>
</dbReference>
<feature type="domain" description="4Fe-4S Mo/W bis-MGD-type" evidence="10">
    <location>
        <begin position="47"/>
        <end position="104"/>
    </location>
</feature>
<dbReference type="InterPro" id="IPR009010">
    <property type="entry name" value="Asp_de-COase-like_dom_sf"/>
</dbReference>
<dbReference type="Pfam" id="PF01568">
    <property type="entry name" value="Molydop_binding"/>
    <property type="match status" value="1"/>
</dbReference>
<dbReference type="SMART" id="SM00926">
    <property type="entry name" value="Molybdop_Fe4S4"/>
    <property type="match status" value="1"/>
</dbReference>
<dbReference type="GO" id="GO:0018818">
    <property type="term" value="F:acetylene hydratase activity"/>
    <property type="evidence" value="ECO:0007669"/>
    <property type="project" value="InterPro"/>
</dbReference>
<dbReference type="Proteomes" id="UP000824261">
    <property type="component" value="Unassembled WGS sequence"/>
</dbReference>
<dbReference type="InterPro" id="IPR006656">
    <property type="entry name" value="Mopterin_OxRdtase"/>
</dbReference>
<evidence type="ECO:0000256" key="3">
    <source>
        <dbReference type="ARBA" id="ARBA00022505"/>
    </source>
</evidence>
<proteinExistence type="inferred from homology"/>
<dbReference type="PROSITE" id="PS51318">
    <property type="entry name" value="TAT"/>
    <property type="match status" value="1"/>
</dbReference>
<gene>
    <name evidence="11" type="ORF">IAA69_08285</name>
</gene>
<dbReference type="PANTHER" id="PTHR43742:SF6">
    <property type="entry name" value="OXIDOREDUCTASE YYAE-RELATED"/>
    <property type="match status" value="1"/>
</dbReference>
<evidence type="ECO:0000256" key="5">
    <source>
        <dbReference type="ARBA" id="ARBA00022729"/>
    </source>
</evidence>
<keyword evidence="3" id="KW-0500">Molybdenum</keyword>
<dbReference type="AlphaFoldDB" id="A0A9D1D3J3"/>
<dbReference type="Gene3D" id="2.20.25.90">
    <property type="entry name" value="ADC-like domains"/>
    <property type="match status" value="1"/>
</dbReference>
<dbReference type="InterPro" id="IPR006655">
    <property type="entry name" value="Mopterin_OxRdtase_prok_CS"/>
</dbReference>
<keyword evidence="6" id="KW-0560">Oxidoreductase</keyword>
<evidence type="ECO:0000256" key="8">
    <source>
        <dbReference type="ARBA" id="ARBA00023014"/>
    </source>
</evidence>
<evidence type="ECO:0000256" key="1">
    <source>
        <dbReference type="ARBA" id="ARBA00001942"/>
    </source>
</evidence>
<feature type="signal peptide" evidence="9">
    <location>
        <begin position="1"/>
        <end position="34"/>
    </location>
</feature>
<dbReference type="EMBL" id="DVGB01000099">
    <property type="protein sequence ID" value="HIR02239.1"/>
    <property type="molecule type" value="Genomic_DNA"/>
</dbReference>
<dbReference type="Pfam" id="PF00384">
    <property type="entry name" value="Molybdopterin"/>
    <property type="match status" value="1"/>
</dbReference>
<comment type="cofactor">
    <cofactor evidence="1">
        <name>Mo-bis(molybdopterin guanine dinucleotide)</name>
        <dbReference type="ChEBI" id="CHEBI:60539"/>
    </cofactor>
</comment>
<dbReference type="GO" id="GO:0051536">
    <property type="term" value="F:iron-sulfur cluster binding"/>
    <property type="evidence" value="ECO:0007669"/>
    <property type="project" value="UniProtKB-KW"/>
</dbReference>
<reference evidence="11" key="1">
    <citation type="submission" date="2020-10" db="EMBL/GenBank/DDBJ databases">
        <authorList>
            <person name="Gilroy R."/>
        </authorList>
    </citation>
    <scope>NUCLEOTIDE SEQUENCE</scope>
    <source>
        <strain evidence="11">ChiGjej1B1-2707</strain>
    </source>
</reference>
<dbReference type="InterPro" id="IPR006311">
    <property type="entry name" value="TAT_signal"/>
</dbReference>
<evidence type="ECO:0000256" key="7">
    <source>
        <dbReference type="ARBA" id="ARBA00023004"/>
    </source>
</evidence>